<organism evidence="1">
    <name type="scientific">Siphoviridae sp. ctA995</name>
    <dbReference type="NCBI Taxonomy" id="2826180"/>
    <lineage>
        <taxon>Viruses</taxon>
        <taxon>Duplodnaviria</taxon>
        <taxon>Heunggongvirae</taxon>
        <taxon>Uroviricota</taxon>
        <taxon>Caudoviricetes</taxon>
    </lineage>
</organism>
<evidence type="ECO:0000313" key="1">
    <source>
        <dbReference type="EMBL" id="DAD74986.1"/>
    </source>
</evidence>
<name>A0A8S5LYF5_9CAUD</name>
<accession>A0A8S5LYF5</accession>
<sequence>MALRHIKTKRSLKDENKHLHSLVKHLQIELENARLDLCIKNDAINGYKNENIRLRQRINSMYEYDVFAEEVKK</sequence>
<proteinExistence type="predicted"/>
<protein>
    <submittedName>
        <fullName evidence="1">Uncharacterized protein</fullName>
    </submittedName>
</protein>
<reference evidence="1" key="1">
    <citation type="journal article" date="2021" name="Proc. Natl. Acad. Sci. U.S.A.">
        <title>A Catalog of Tens of Thousands of Viruses from Human Metagenomes Reveals Hidden Associations with Chronic Diseases.</title>
        <authorList>
            <person name="Tisza M.J."/>
            <person name="Buck C.B."/>
        </authorList>
    </citation>
    <scope>NUCLEOTIDE SEQUENCE</scope>
    <source>
        <strain evidence="1">CtA995</strain>
    </source>
</reference>
<dbReference type="EMBL" id="BK014769">
    <property type="protein sequence ID" value="DAD74986.1"/>
    <property type="molecule type" value="Genomic_DNA"/>
</dbReference>